<accession>K4KRY1</accession>
<dbReference type="EMBL" id="CP003746">
    <property type="protein sequence ID" value="AFV00919.1"/>
    <property type="molecule type" value="Genomic_DNA"/>
</dbReference>
<dbReference type="eggNOG" id="COG2900">
    <property type="taxonomic scope" value="Bacteria"/>
</dbReference>
<sequence length="74" mass="8947">MQELERAIERIDELEVRLTFQEDLIQELNQVISSQDSLLIKLQEQMRLLLEKHRELEFRLSDDGETPDERPPHY</sequence>
<gene>
    <name evidence="1" type="primary">slyX</name>
    <name evidence="3" type="ordered locus">M5M_18950</name>
</gene>
<dbReference type="RefSeq" id="WP_015049069.1">
    <property type="nucleotide sequence ID" value="NC_018868.3"/>
</dbReference>
<dbReference type="PANTHER" id="PTHR36508">
    <property type="entry name" value="PROTEIN SLYX"/>
    <property type="match status" value="1"/>
</dbReference>
<dbReference type="PANTHER" id="PTHR36508:SF1">
    <property type="entry name" value="PROTEIN SLYX"/>
    <property type="match status" value="1"/>
</dbReference>
<dbReference type="Pfam" id="PF04102">
    <property type="entry name" value="SlyX"/>
    <property type="match status" value="1"/>
</dbReference>
<keyword evidence="2" id="KW-0175">Coiled coil</keyword>
<evidence type="ECO:0000256" key="2">
    <source>
        <dbReference type="SAM" id="Coils"/>
    </source>
</evidence>
<evidence type="ECO:0000313" key="4">
    <source>
        <dbReference type="Proteomes" id="UP000000466"/>
    </source>
</evidence>
<evidence type="ECO:0000256" key="1">
    <source>
        <dbReference type="HAMAP-Rule" id="MF_00715"/>
    </source>
</evidence>
<organism evidence="3 4">
    <name type="scientific">Simiduia agarivorans (strain DSM 21679 / JCM 13881 / BCRC 17597 / SA1)</name>
    <dbReference type="NCBI Taxonomy" id="1117647"/>
    <lineage>
        <taxon>Bacteria</taxon>
        <taxon>Pseudomonadati</taxon>
        <taxon>Pseudomonadota</taxon>
        <taxon>Gammaproteobacteria</taxon>
        <taxon>Cellvibrionales</taxon>
        <taxon>Cellvibrionaceae</taxon>
        <taxon>Simiduia</taxon>
    </lineage>
</organism>
<dbReference type="Proteomes" id="UP000000466">
    <property type="component" value="Chromosome"/>
</dbReference>
<comment type="similarity">
    <text evidence="1">Belongs to the SlyX family.</text>
</comment>
<dbReference type="Gene3D" id="1.20.5.300">
    <property type="match status" value="1"/>
</dbReference>
<protein>
    <recommendedName>
        <fullName evidence="1">Protein SlyX homolog</fullName>
    </recommendedName>
</protein>
<proteinExistence type="inferred from homology"/>
<dbReference type="HAMAP" id="MF_00715">
    <property type="entry name" value="SlyX"/>
    <property type="match status" value="1"/>
</dbReference>
<keyword evidence="4" id="KW-1185">Reference proteome</keyword>
<name>K4KRY1_SIMAS</name>
<dbReference type="KEGG" id="saga:M5M_18950"/>
<feature type="coiled-coil region" evidence="2">
    <location>
        <begin position="4"/>
        <end position="59"/>
    </location>
</feature>
<dbReference type="HOGENOM" id="CLU_180796_1_0_6"/>
<dbReference type="InterPro" id="IPR007236">
    <property type="entry name" value="SlyX"/>
</dbReference>
<reference evidence="3 4" key="1">
    <citation type="journal article" date="2013" name="Genome Announc.">
        <title>Complete genome sequence of Simiduia agarivorans SA1(T), a marine bacterium able to degrade a variety of polysaccharides.</title>
        <authorList>
            <person name="Lin S.Y."/>
            <person name="Shieh W.Y."/>
            <person name="Chen J.S."/>
            <person name="Tang S.L."/>
        </authorList>
    </citation>
    <scope>NUCLEOTIDE SEQUENCE [LARGE SCALE GENOMIC DNA]</scope>
    <source>
        <strain evidence="4">DSM 21679 / JCM 13881 / BCRC 17597 / SA1</strain>
    </source>
</reference>
<dbReference type="OrthoDB" id="8606883at2"/>
<dbReference type="AlphaFoldDB" id="K4KRY1"/>
<evidence type="ECO:0000313" key="3">
    <source>
        <dbReference type="EMBL" id="AFV00919.1"/>
    </source>
</evidence>
<dbReference type="STRING" id="1117647.M5M_18950"/>